<evidence type="ECO:0000313" key="3">
    <source>
        <dbReference type="EMBL" id="RKF62967.1"/>
    </source>
</evidence>
<evidence type="ECO:0000256" key="2">
    <source>
        <dbReference type="SAM" id="Phobius"/>
    </source>
</evidence>
<gene>
    <name evidence="3" type="ORF">GcC1_143006</name>
</gene>
<comment type="caution">
    <text evidence="3">The sequence shown here is derived from an EMBL/GenBank/DDBJ whole genome shotgun (WGS) entry which is preliminary data.</text>
</comment>
<feature type="transmembrane region" description="Helical" evidence="2">
    <location>
        <begin position="893"/>
        <end position="923"/>
    </location>
</feature>
<name>A0A420HZY5_9PEZI</name>
<proteinExistence type="predicted"/>
<organism evidence="3 4">
    <name type="scientific">Golovinomyces cichoracearum</name>
    <dbReference type="NCBI Taxonomy" id="62708"/>
    <lineage>
        <taxon>Eukaryota</taxon>
        <taxon>Fungi</taxon>
        <taxon>Dikarya</taxon>
        <taxon>Ascomycota</taxon>
        <taxon>Pezizomycotina</taxon>
        <taxon>Leotiomycetes</taxon>
        <taxon>Erysiphales</taxon>
        <taxon>Erysiphaceae</taxon>
        <taxon>Golovinomyces</taxon>
    </lineage>
</organism>
<accession>A0A420HZY5</accession>
<sequence>MTKSEEKEISSPASPLAVRLSWSIIFFIPIFLISIIIINNNFPFNIFRVYPSPSNYVEKPELLMSELKEIRKEIDPKTEEVLQASIRLFTDILTHFSEDLNFDQFKGSVRKLETRGLLSEIQNLFSGNGAGGGLFDAISNNAGEASKYLGIGIGDGTITGLDLPPTYMKKSKITSQKASGINSVAENVGQGLSSALVGAINLTALMPNPESLSLVSRAVGEGAGSGIAAGLNLKPLDTKAFNNTGLPGAAGNLAQGLTSSFLGGVDLKANLMSAMGNFSSAQANSAALSLAQGIGSGAAYASNLSSIPPEDTSDKEGIDGIAGSFGKGLTTSFIRGIDIQKIRAMVPAGITPEQTNQAALALAQGLGSGAAFATKLTTTPPDAFDKNGISGVAGSVGQGLSTSFLKEINFKALASSTMPMLPPNWILEASAGLGSGLAEGAVVGIGLQIMTSDSGTNKQGVGPVTEEFARGLSQSFLSNGTALKILDLLKQGSPAPSVDIGAVAKGFAIGLVGGAEISFENAGGVATIFKMSPEDAAQMTKLPMVMTTVNDTVGGAATGFGSGLGLETTKFVLQLLGKPVLNSKNGLMPSSEPETKNMPSPETPVPTAITQGPNVQINTTLANKAIVSHFNNRQIVYSTPPTPTNLPDFSSSAILDLSKINETVNPFLKSGADKLGCQGVGGLVAILISLGSNAGQINASQITELQETVTNLNFTDQVFTFKDSKTGNRLDVNTGNFDISLNGNSLKKEIIVLVLHIFLGVLTFAIAIPIVLIINSSRNFALLCGRTDVLKNASKIQWTIALAFILPSSLAIFIFGLLANGTKNHFKSSHGIIGTILILLTLLAFPLAYLRPKSKSIRIPFSINIAFLLSLTAIVLINGFADLSAISFCAAQFLPQFIFVLIGTLLSTPLLQSVTMITLELLIDKWKVSAFRNMQNSDYFLDNEKARLNKETNPFGVDSNKDNFMEI</sequence>
<feature type="transmembrane region" description="Helical" evidence="2">
    <location>
        <begin position="831"/>
        <end position="849"/>
    </location>
</feature>
<dbReference type="Proteomes" id="UP000285405">
    <property type="component" value="Unassembled WGS sequence"/>
</dbReference>
<keyword evidence="2" id="KW-1133">Transmembrane helix</keyword>
<feature type="transmembrane region" description="Helical" evidence="2">
    <location>
        <begin position="796"/>
        <end position="819"/>
    </location>
</feature>
<dbReference type="OrthoDB" id="5148443at2759"/>
<feature type="transmembrane region" description="Helical" evidence="2">
    <location>
        <begin position="20"/>
        <end position="38"/>
    </location>
</feature>
<feature type="region of interest" description="Disordered" evidence="1">
    <location>
        <begin position="584"/>
        <end position="604"/>
    </location>
</feature>
<keyword evidence="2" id="KW-0812">Transmembrane</keyword>
<feature type="transmembrane region" description="Helical" evidence="2">
    <location>
        <begin position="750"/>
        <end position="775"/>
    </location>
</feature>
<feature type="transmembrane region" description="Helical" evidence="2">
    <location>
        <begin position="861"/>
        <end position="881"/>
    </location>
</feature>
<reference evidence="3 4" key="1">
    <citation type="journal article" date="2018" name="BMC Genomics">
        <title>Comparative genome analyses reveal sequence features reflecting distinct modes of host-adaptation between dicot and monocot powdery mildew.</title>
        <authorList>
            <person name="Wu Y."/>
            <person name="Ma X."/>
            <person name="Pan Z."/>
            <person name="Kale S.D."/>
            <person name="Song Y."/>
            <person name="King H."/>
            <person name="Zhang Q."/>
            <person name="Presley C."/>
            <person name="Deng X."/>
            <person name="Wei C.I."/>
            <person name="Xiao S."/>
        </authorList>
    </citation>
    <scope>NUCLEOTIDE SEQUENCE [LARGE SCALE GENOMIC DNA]</scope>
    <source>
        <strain evidence="3">UCSC1</strain>
    </source>
</reference>
<keyword evidence="2" id="KW-0472">Membrane</keyword>
<evidence type="ECO:0000313" key="4">
    <source>
        <dbReference type="Proteomes" id="UP000285405"/>
    </source>
</evidence>
<protein>
    <submittedName>
        <fullName evidence="3">Uncharacterized protein</fullName>
    </submittedName>
</protein>
<dbReference type="EMBL" id="MCBR01014303">
    <property type="protein sequence ID" value="RKF62967.1"/>
    <property type="molecule type" value="Genomic_DNA"/>
</dbReference>
<evidence type="ECO:0000256" key="1">
    <source>
        <dbReference type="SAM" id="MobiDB-lite"/>
    </source>
</evidence>
<dbReference type="AlphaFoldDB" id="A0A420HZY5"/>